<reference evidence="2" key="1">
    <citation type="submission" date="2009-10" db="EMBL/GenBank/DDBJ databases">
        <title>The genome sequence of Streptomyces sviceus strain ATCC 29083.</title>
        <authorList>
            <consortium name="The Broad Institute Genome Sequencing Platform"/>
            <consortium name="Broad Institute Microbial Sequencing Center"/>
            <person name="Fischbach M."/>
            <person name="Godfrey P."/>
            <person name="Ward D."/>
            <person name="Young S."/>
            <person name="Zeng Q."/>
            <person name="Koehrsen M."/>
            <person name="Alvarado L."/>
            <person name="Berlin A.M."/>
            <person name="Bochicchio J."/>
            <person name="Borenstein D."/>
            <person name="Chapman S.B."/>
            <person name="Chen Z."/>
            <person name="Engels R."/>
            <person name="Freedman E."/>
            <person name="Gellesch M."/>
            <person name="Goldberg J."/>
            <person name="Griggs A."/>
            <person name="Gujja S."/>
            <person name="Heilman E.R."/>
            <person name="Heiman D.I."/>
            <person name="Hepburn T.A."/>
            <person name="Howarth C."/>
            <person name="Jen D."/>
            <person name="Larson L."/>
            <person name="Lewis B."/>
            <person name="Mehta T."/>
            <person name="Park D."/>
            <person name="Pearson M."/>
            <person name="Richards J."/>
            <person name="Roberts A."/>
            <person name="Saif S."/>
            <person name="Shea T.D."/>
            <person name="Shenoy N."/>
            <person name="Sisk P."/>
            <person name="Stolte C."/>
            <person name="Sykes S.N."/>
            <person name="Thomson T."/>
            <person name="Walk T."/>
            <person name="White J."/>
            <person name="Yandava C."/>
            <person name="Straight P."/>
            <person name="Clardy J."/>
            <person name="Hung D."/>
            <person name="Kolter R."/>
            <person name="Mekalanos J."/>
            <person name="Walker S."/>
            <person name="Walsh C.T."/>
            <person name="Wieland-Brown L.C."/>
            <person name="Haas B."/>
            <person name="Nusbaum C."/>
            <person name="Birren B."/>
        </authorList>
    </citation>
    <scope>NUCLEOTIDE SEQUENCE [LARGE SCALE GENOMIC DNA]</scope>
    <source>
        <strain evidence="2">ATCC 29083</strain>
    </source>
</reference>
<feature type="transmembrane region" description="Helical" evidence="1">
    <location>
        <begin position="30"/>
        <end position="52"/>
    </location>
</feature>
<feature type="transmembrane region" description="Helical" evidence="1">
    <location>
        <begin position="149"/>
        <end position="170"/>
    </location>
</feature>
<keyword evidence="1" id="KW-0472">Membrane</keyword>
<keyword evidence="1" id="KW-0812">Transmembrane</keyword>
<keyword evidence="1" id="KW-1133">Transmembrane helix</keyword>
<dbReference type="EMBL" id="CM000951">
    <property type="protein sequence ID" value="EDY54105.2"/>
    <property type="molecule type" value="Genomic_DNA"/>
</dbReference>
<evidence type="ECO:0000256" key="1">
    <source>
        <dbReference type="SAM" id="Phobius"/>
    </source>
</evidence>
<gene>
    <name evidence="2" type="ORF">SSEG_00684</name>
</gene>
<protein>
    <submittedName>
        <fullName evidence="2">Uncharacterized protein</fullName>
    </submittedName>
</protein>
<feature type="transmembrane region" description="Helical" evidence="1">
    <location>
        <begin position="64"/>
        <end position="84"/>
    </location>
</feature>
<evidence type="ECO:0000313" key="3">
    <source>
        <dbReference type="Proteomes" id="UP000002785"/>
    </source>
</evidence>
<organism evidence="2 3">
    <name type="scientific">Streptomyces sviceus (strain ATCC 29083 / DSM 924 / JCM 4929 / NBRC 13980 / NCIMB 11184 / NRRL 5439 / UC 5370)</name>
    <dbReference type="NCBI Taxonomy" id="463191"/>
    <lineage>
        <taxon>Bacteria</taxon>
        <taxon>Bacillati</taxon>
        <taxon>Actinomycetota</taxon>
        <taxon>Actinomycetes</taxon>
        <taxon>Kitasatosporales</taxon>
        <taxon>Streptomycetaceae</taxon>
        <taxon>Streptomyces</taxon>
    </lineage>
</organism>
<keyword evidence="3" id="KW-1185">Reference proteome</keyword>
<feature type="transmembrane region" description="Helical" evidence="1">
    <location>
        <begin position="96"/>
        <end position="114"/>
    </location>
</feature>
<proteinExistence type="predicted"/>
<accession>B5HMP9</accession>
<sequence>MHLSMYGGFLTADDERDRARRQPGRETKGAVVIVGLIVACEVAFWVLLAAGLTFRYGLRMPRVGLALLLCEPLLELVLFAVTAIDLRNGAEPDWKHGLAAVYIGFTVGLGHSTIKWADARVAHRFAGGPPPVKPPKYGRARAVHEWKVAGRWILAAVVAVVLLQAAVWYVGDGQTDSLRAWQQRMLWLIGINLVIAGSYTLFPKRER</sequence>
<dbReference type="Proteomes" id="UP000002785">
    <property type="component" value="Chromosome"/>
</dbReference>
<name>B5HMP9_STRX2</name>
<dbReference type="HOGENOM" id="CLU_117532_0_0_11"/>
<dbReference type="eggNOG" id="ENOG5030A1Y">
    <property type="taxonomic scope" value="Bacteria"/>
</dbReference>
<feature type="transmembrane region" description="Helical" evidence="1">
    <location>
        <begin position="185"/>
        <end position="202"/>
    </location>
</feature>
<dbReference type="AlphaFoldDB" id="B5HMP9"/>
<evidence type="ECO:0000313" key="2">
    <source>
        <dbReference type="EMBL" id="EDY54105.2"/>
    </source>
</evidence>